<dbReference type="Pfam" id="PF23140">
    <property type="entry name" value="Gp80"/>
    <property type="match status" value="1"/>
</dbReference>
<comment type="caution">
    <text evidence="1">The sequence shown here is derived from an EMBL/GenBank/DDBJ whole genome shotgun (WGS) entry which is preliminary data.</text>
</comment>
<dbReference type="InterPro" id="IPR056908">
    <property type="entry name" value="Gp80-like"/>
</dbReference>
<accession>A0A4R9B2T0</accession>
<keyword evidence="2" id="KW-1185">Reference proteome</keyword>
<dbReference type="RefSeq" id="WP_134524388.1">
    <property type="nucleotide sequence ID" value="NZ_SOHH01000087.1"/>
</dbReference>
<dbReference type="EMBL" id="SOHH01000087">
    <property type="protein sequence ID" value="TFD74745.1"/>
    <property type="molecule type" value="Genomic_DNA"/>
</dbReference>
<reference evidence="1 2" key="1">
    <citation type="submission" date="2019-03" db="EMBL/GenBank/DDBJ databases">
        <title>Genomics of glacier-inhabiting Cryobacterium strains.</title>
        <authorList>
            <person name="Liu Q."/>
            <person name="Xin Y.-H."/>
        </authorList>
    </citation>
    <scope>NUCLEOTIDE SEQUENCE [LARGE SCALE GENOMIC DNA]</scope>
    <source>
        <strain evidence="1 2">Hh4</strain>
    </source>
</reference>
<dbReference type="OrthoDB" id="4267286at2"/>
<sequence>MAVGLATTTLANNWLNMLRAVAFVAPPATYIKLHTADPGAAGATAASVVTTRQLATFSAAASGAIALSNAPAFTMTATETITHISVWDAVTVGNLLWTAALTTAKAVVNTDTLTFSTVGVSLTPLAA</sequence>
<evidence type="ECO:0000313" key="2">
    <source>
        <dbReference type="Proteomes" id="UP000298313"/>
    </source>
</evidence>
<organism evidence="1 2">
    <name type="scientific">Cryobacterium fucosi</name>
    <dbReference type="NCBI Taxonomy" id="1259157"/>
    <lineage>
        <taxon>Bacteria</taxon>
        <taxon>Bacillati</taxon>
        <taxon>Actinomycetota</taxon>
        <taxon>Actinomycetes</taxon>
        <taxon>Micrococcales</taxon>
        <taxon>Microbacteriaceae</taxon>
        <taxon>Cryobacterium</taxon>
    </lineage>
</organism>
<dbReference type="AlphaFoldDB" id="A0A4R9B2T0"/>
<name>A0A4R9B2T0_9MICO</name>
<dbReference type="Proteomes" id="UP000298313">
    <property type="component" value="Unassembled WGS sequence"/>
</dbReference>
<evidence type="ECO:0000313" key="1">
    <source>
        <dbReference type="EMBL" id="TFD74745.1"/>
    </source>
</evidence>
<proteinExistence type="predicted"/>
<protein>
    <submittedName>
        <fullName evidence="1">Uncharacterized protein</fullName>
    </submittedName>
</protein>
<gene>
    <name evidence="1" type="ORF">E3T48_12530</name>
</gene>